<evidence type="ECO:0000313" key="3">
    <source>
        <dbReference type="Proteomes" id="UP001304769"/>
    </source>
</evidence>
<keyword evidence="1" id="KW-1133">Transmembrane helix</keyword>
<proteinExistence type="predicted"/>
<protein>
    <recommendedName>
        <fullName evidence="4">ABC transmembrane type-1 domain-containing protein</fullName>
    </recommendedName>
</protein>
<keyword evidence="1" id="KW-0472">Membrane</keyword>
<dbReference type="EMBL" id="JAYGGQ010000007">
    <property type="protein sequence ID" value="MEA5455245.1"/>
    <property type="molecule type" value="Genomic_DNA"/>
</dbReference>
<evidence type="ECO:0000256" key="1">
    <source>
        <dbReference type="SAM" id="Phobius"/>
    </source>
</evidence>
<gene>
    <name evidence="2" type="ORF">SPF06_10975</name>
</gene>
<feature type="transmembrane region" description="Helical" evidence="1">
    <location>
        <begin position="25"/>
        <end position="44"/>
    </location>
</feature>
<evidence type="ECO:0008006" key="4">
    <source>
        <dbReference type="Google" id="ProtNLM"/>
    </source>
</evidence>
<dbReference type="RefSeq" id="WP_323279100.1">
    <property type="nucleotide sequence ID" value="NZ_JAYGGQ010000007.1"/>
</dbReference>
<accession>A0ABU5T6H8</accession>
<keyword evidence="1" id="KW-0812">Transmembrane</keyword>
<reference evidence="2 3" key="1">
    <citation type="submission" date="2023-12" db="EMBL/GenBank/DDBJ databases">
        <title>Sinomonas terricola sp. nov, isolated from litchi orchard soil in Guangdong, PR China.</title>
        <authorList>
            <person name="Jiaxin W."/>
            <person name="Yang Z."/>
            <person name="Honghui Z."/>
        </authorList>
    </citation>
    <scope>NUCLEOTIDE SEQUENCE [LARGE SCALE GENOMIC DNA]</scope>
    <source>
        <strain evidence="2 3">JGH33</strain>
    </source>
</reference>
<organism evidence="2 3">
    <name type="scientific">Sinomonas terricola</name>
    <dbReference type="NCBI Taxonomy" id="3110330"/>
    <lineage>
        <taxon>Bacteria</taxon>
        <taxon>Bacillati</taxon>
        <taxon>Actinomycetota</taxon>
        <taxon>Actinomycetes</taxon>
        <taxon>Micrococcales</taxon>
        <taxon>Micrococcaceae</taxon>
        <taxon>Sinomonas</taxon>
    </lineage>
</organism>
<keyword evidence="3" id="KW-1185">Reference proteome</keyword>
<name>A0ABU5T6H8_9MICC</name>
<sequence>MRAIALWPLAFLGYVNERGFPLNNLIAAGSILSVISVVPVFFFVQRRYTQNFSAAGIK</sequence>
<comment type="caution">
    <text evidence="2">The sequence shown here is derived from an EMBL/GenBank/DDBJ whole genome shotgun (WGS) entry which is preliminary data.</text>
</comment>
<evidence type="ECO:0000313" key="2">
    <source>
        <dbReference type="EMBL" id="MEA5455245.1"/>
    </source>
</evidence>
<dbReference type="Proteomes" id="UP001304769">
    <property type="component" value="Unassembled WGS sequence"/>
</dbReference>